<comment type="subcellular location">
    <subcellularLocation>
        <location evidence="1">Nucleus</location>
    </subcellularLocation>
</comment>
<dbReference type="Pfam" id="PF23116">
    <property type="entry name" value="HHD_RTEL1"/>
    <property type="match status" value="1"/>
</dbReference>
<evidence type="ECO:0000256" key="1">
    <source>
        <dbReference type="ARBA" id="ARBA00004123"/>
    </source>
</evidence>
<dbReference type="InterPro" id="IPR036600">
    <property type="entry name" value="PAH_sf"/>
</dbReference>
<evidence type="ECO:0000313" key="4">
    <source>
        <dbReference type="EMBL" id="KAF3519775.1"/>
    </source>
</evidence>
<dbReference type="InterPro" id="IPR045028">
    <property type="entry name" value="DinG/Rad3-like"/>
</dbReference>
<dbReference type="Gene3D" id="1.20.1160.20">
    <property type="match status" value="1"/>
</dbReference>
<protein>
    <recommendedName>
        <fullName evidence="3">ATP-dependent helicase C-terminal domain-containing protein</fullName>
    </recommendedName>
</protein>
<organism evidence="4 5">
    <name type="scientific">Brassica cretica</name>
    <name type="common">Mustard</name>
    <dbReference type="NCBI Taxonomy" id="69181"/>
    <lineage>
        <taxon>Eukaryota</taxon>
        <taxon>Viridiplantae</taxon>
        <taxon>Streptophyta</taxon>
        <taxon>Embryophyta</taxon>
        <taxon>Tracheophyta</taxon>
        <taxon>Spermatophyta</taxon>
        <taxon>Magnoliopsida</taxon>
        <taxon>eudicotyledons</taxon>
        <taxon>Gunneridae</taxon>
        <taxon>Pentapetalae</taxon>
        <taxon>rosids</taxon>
        <taxon>malvids</taxon>
        <taxon>Brassicales</taxon>
        <taxon>Brassicaceae</taxon>
        <taxon>Brassiceae</taxon>
        <taxon>Brassica</taxon>
    </lineage>
</organism>
<proteinExistence type="predicted"/>
<dbReference type="SMART" id="SM00491">
    <property type="entry name" value="HELICc2"/>
    <property type="match status" value="1"/>
</dbReference>
<dbReference type="Pfam" id="PF13307">
    <property type="entry name" value="Helicase_C_2"/>
    <property type="match status" value="1"/>
</dbReference>
<evidence type="ECO:0000259" key="3">
    <source>
        <dbReference type="SMART" id="SM00491"/>
    </source>
</evidence>
<reference evidence="4 5" key="1">
    <citation type="journal article" date="2020" name="BMC Genomics">
        <title>Intraspecific diversification of the crop wild relative Brassica cretica Lam. using demographic model selection.</title>
        <authorList>
            <person name="Kioukis A."/>
            <person name="Michalopoulou V.A."/>
            <person name="Briers L."/>
            <person name="Pirintsos S."/>
            <person name="Studholme D.J."/>
            <person name="Pavlidis P."/>
            <person name="Sarris P.F."/>
        </authorList>
    </citation>
    <scope>NUCLEOTIDE SEQUENCE [LARGE SCALE GENOMIC DNA]</scope>
    <source>
        <strain evidence="5">cv. PFS-1207/04</strain>
    </source>
</reference>
<comment type="caution">
    <text evidence="4">The sequence shown here is derived from an EMBL/GenBank/DDBJ whole genome shotgun (WGS) entry which is preliminary data.</text>
</comment>
<dbReference type="Gene3D" id="3.40.50.300">
    <property type="entry name" value="P-loop containing nucleotide triphosphate hydrolases"/>
    <property type="match status" value="2"/>
</dbReference>
<dbReference type="PANTHER" id="PTHR11472">
    <property type="entry name" value="DNA REPAIR DEAD HELICASE RAD3/XP-D SUBFAMILY MEMBER"/>
    <property type="match status" value="1"/>
</dbReference>
<dbReference type="Proteomes" id="UP000266723">
    <property type="component" value="Unassembled WGS sequence"/>
</dbReference>
<dbReference type="InterPro" id="IPR006555">
    <property type="entry name" value="ATP-dep_Helicase_C"/>
</dbReference>
<feature type="domain" description="ATP-dependent helicase C-terminal" evidence="3">
    <location>
        <begin position="100"/>
        <end position="211"/>
    </location>
</feature>
<accession>A0ABQ7B005</accession>
<name>A0ABQ7B005_BRACR</name>
<dbReference type="InterPro" id="IPR049909">
    <property type="entry name" value="Rtel1_HHD"/>
</dbReference>
<keyword evidence="2" id="KW-0539">Nucleus</keyword>
<gene>
    <name evidence="4" type="ORF">DY000_02064385</name>
</gene>
<dbReference type="InterPro" id="IPR027417">
    <property type="entry name" value="P-loop_NTPase"/>
</dbReference>
<dbReference type="EMBL" id="QGKV02001556">
    <property type="protein sequence ID" value="KAF3519775.1"/>
    <property type="molecule type" value="Genomic_DNA"/>
</dbReference>
<dbReference type="SUPFAM" id="SSF47762">
    <property type="entry name" value="PAH2 domain"/>
    <property type="match status" value="1"/>
</dbReference>
<evidence type="ECO:0000256" key="2">
    <source>
        <dbReference type="ARBA" id="ARBA00023242"/>
    </source>
</evidence>
<keyword evidence="5" id="KW-1185">Reference proteome</keyword>
<sequence>MQDIAKKGVGSIILTSGTLSPMDSLAQELELEFPVRLENPHVISSNQLWAGVVSTGPLGCVLNSCYSNRDVPEYKQELGNVIVDFSRVVPDGLLVFFPSYNLMDRCIAFWKDGSHRNSMTIWERICELKKPVIEPKDSSLFPAAMQVKLKREFLGEQSGLANVKFRRSTSLSGSMWYSQEAARAVNQAIGRVIRHRHDYGAIIFCDERFEQRSQQSKISVWIRPHVKCYSSRYGEVISDLARFFQTERSNIPARIVTEQEHNIGNSYVKDVGLVRNDGNFVKWKGLTILKRKGKMPRIVKGDVMQACSSRKIRLVDLSDEETQVEKRCEVVDLDCDNCEKEICETETFTSSDTMGLIKKRKVPESQGSASLSKEEGGDNKQASASAFFSQVKEKLNGEECNKFVGYMHGLKKKELKFANVMQSIVQLLSGTERDHLLMGFKDFVPVKHRPAYEQCIKMRKREAF</sequence>
<evidence type="ECO:0000313" key="5">
    <source>
        <dbReference type="Proteomes" id="UP000266723"/>
    </source>
</evidence>
<dbReference type="CDD" id="cd13932">
    <property type="entry name" value="HN_RTEL1"/>
    <property type="match status" value="1"/>
</dbReference>
<dbReference type="PANTHER" id="PTHR11472:SF34">
    <property type="entry name" value="REGULATOR OF TELOMERE ELONGATION HELICASE 1"/>
    <property type="match status" value="1"/>
</dbReference>